<organism evidence="2 3">
    <name type="scientific">Sphingobacterium paludis</name>
    <dbReference type="NCBI Taxonomy" id="1476465"/>
    <lineage>
        <taxon>Bacteria</taxon>
        <taxon>Pseudomonadati</taxon>
        <taxon>Bacteroidota</taxon>
        <taxon>Sphingobacteriia</taxon>
        <taxon>Sphingobacteriales</taxon>
        <taxon>Sphingobacteriaceae</taxon>
        <taxon>Sphingobacterium</taxon>
    </lineage>
</organism>
<evidence type="ECO:0000313" key="3">
    <source>
        <dbReference type="Proteomes" id="UP000294752"/>
    </source>
</evidence>
<dbReference type="GO" id="GO:0003677">
    <property type="term" value="F:DNA binding"/>
    <property type="evidence" value="ECO:0007669"/>
    <property type="project" value="InterPro"/>
</dbReference>
<evidence type="ECO:0000259" key="1">
    <source>
        <dbReference type="PROSITE" id="PS50943"/>
    </source>
</evidence>
<dbReference type="PROSITE" id="PS50943">
    <property type="entry name" value="HTH_CROC1"/>
    <property type="match status" value="1"/>
</dbReference>
<dbReference type="Proteomes" id="UP000294752">
    <property type="component" value="Unassembled WGS sequence"/>
</dbReference>
<dbReference type="CDD" id="cd00093">
    <property type="entry name" value="HTH_XRE"/>
    <property type="match status" value="1"/>
</dbReference>
<dbReference type="Gene3D" id="1.10.260.40">
    <property type="entry name" value="lambda repressor-like DNA-binding domains"/>
    <property type="match status" value="1"/>
</dbReference>
<keyword evidence="3" id="KW-1185">Reference proteome</keyword>
<dbReference type="RefSeq" id="WP_166637902.1">
    <property type="nucleotide sequence ID" value="NZ_SNZV01000011.1"/>
</dbReference>
<proteinExistence type="predicted"/>
<dbReference type="EMBL" id="SNZV01000011">
    <property type="protein sequence ID" value="TDS08961.1"/>
    <property type="molecule type" value="Genomic_DNA"/>
</dbReference>
<sequence>MFNAVKIIDVKNSIGEFTRNLRKQRGLTQDDLASQLGLSRLTILKVESGANFKIDTLLLIFQYFDELATLNDFFKNHNNKFGPIKSLY</sequence>
<evidence type="ECO:0000313" key="2">
    <source>
        <dbReference type="EMBL" id="TDS08961.1"/>
    </source>
</evidence>
<protein>
    <submittedName>
        <fullName evidence="2">Helix-turn-helix protein</fullName>
    </submittedName>
</protein>
<comment type="caution">
    <text evidence="2">The sequence shown here is derived from an EMBL/GenBank/DDBJ whole genome shotgun (WGS) entry which is preliminary data.</text>
</comment>
<accession>A0A4R7CWR9</accession>
<dbReference type="InterPro" id="IPR010982">
    <property type="entry name" value="Lambda_DNA-bd_dom_sf"/>
</dbReference>
<dbReference type="SUPFAM" id="SSF47413">
    <property type="entry name" value="lambda repressor-like DNA-binding domains"/>
    <property type="match status" value="1"/>
</dbReference>
<name>A0A4R7CWR9_9SPHI</name>
<dbReference type="InterPro" id="IPR001387">
    <property type="entry name" value="Cro/C1-type_HTH"/>
</dbReference>
<dbReference type="AlphaFoldDB" id="A0A4R7CWR9"/>
<dbReference type="Pfam" id="PF01381">
    <property type="entry name" value="HTH_3"/>
    <property type="match status" value="1"/>
</dbReference>
<feature type="domain" description="HTH cro/C1-type" evidence="1">
    <location>
        <begin position="19"/>
        <end position="70"/>
    </location>
</feature>
<dbReference type="SMART" id="SM00530">
    <property type="entry name" value="HTH_XRE"/>
    <property type="match status" value="1"/>
</dbReference>
<gene>
    <name evidence="2" type="ORF">B0I21_11190</name>
</gene>
<reference evidence="2 3" key="1">
    <citation type="submission" date="2019-03" db="EMBL/GenBank/DDBJ databases">
        <title>Genomic Encyclopedia of Type Strains, Phase III (KMG-III): the genomes of soil and plant-associated and newly described type strains.</title>
        <authorList>
            <person name="Whitman W."/>
        </authorList>
    </citation>
    <scope>NUCLEOTIDE SEQUENCE [LARGE SCALE GENOMIC DNA]</scope>
    <source>
        <strain evidence="2 3">CGMCC 1.12801</strain>
    </source>
</reference>